<dbReference type="Proteomes" id="UP001501035">
    <property type="component" value="Unassembled WGS sequence"/>
</dbReference>
<evidence type="ECO:0000259" key="1">
    <source>
        <dbReference type="PROSITE" id="PS50943"/>
    </source>
</evidence>
<feature type="domain" description="HTH cro/C1-type" evidence="1">
    <location>
        <begin position="23"/>
        <end position="83"/>
    </location>
</feature>
<dbReference type="PROSITE" id="PS50943">
    <property type="entry name" value="HTH_CROC1"/>
    <property type="match status" value="1"/>
</dbReference>
<evidence type="ECO:0000313" key="3">
    <source>
        <dbReference type="Proteomes" id="UP001501035"/>
    </source>
</evidence>
<gene>
    <name evidence="2" type="ORF">GCM10010528_23700</name>
</gene>
<reference evidence="3" key="1">
    <citation type="journal article" date="2019" name="Int. J. Syst. Evol. Microbiol.">
        <title>The Global Catalogue of Microorganisms (GCM) 10K type strain sequencing project: providing services to taxonomists for standard genome sequencing and annotation.</title>
        <authorList>
            <consortium name="The Broad Institute Genomics Platform"/>
            <consortium name="The Broad Institute Genome Sequencing Center for Infectious Disease"/>
            <person name="Wu L."/>
            <person name="Ma J."/>
        </authorList>
    </citation>
    <scope>NUCLEOTIDE SEQUENCE [LARGE SCALE GENOMIC DNA]</scope>
    <source>
        <strain evidence="3">JCM 14234</strain>
    </source>
</reference>
<dbReference type="InterPro" id="IPR010982">
    <property type="entry name" value="Lambda_DNA-bd_dom_sf"/>
</dbReference>
<dbReference type="RefSeq" id="WP_344716805.1">
    <property type="nucleotide sequence ID" value="NZ_BAAAVS010000049.1"/>
</dbReference>
<dbReference type="Gene3D" id="1.10.260.40">
    <property type="entry name" value="lambda repressor-like DNA-binding domains"/>
    <property type="match status" value="1"/>
</dbReference>
<dbReference type="InterPro" id="IPR001387">
    <property type="entry name" value="Cro/C1-type_HTH"/>
</dbReference>
<comment type="caution">
    <text evidence="2">The sequence shown here is derived from an EMBL/GenBank/DDBJ whole genome shotgun (WGS) entry which is preliminary data.</text>
</comment>
<keyword evidence="3" id="KW-1185">Reference proteome</keyword>
<accession>A0ABP6LHK5</accession>
<protein>
    <submittedName>
        <fullName evidence="2">Helix-turn-helix domain-containing protein</fullName>
    </submittedName>
</protein>
<dbReference type="Pfam" id="PF01381">
    <property type="entry name" value="HTH_3"/>
    <property type="match status" value="1"/>
</dbReference>
<dbReference type="SUPFAM" id="SSF47413">
    <property type="entry name" value="lambda repressor-like DNA-binding domains"/>
    <property type="match status" value="1"/>
</dbReference>
<evidence type="ECO:0000313" key="2">
    <source>
        <dbReference type="EMBL" id="GAA3043394.1"/>
    </source>
</evidence>
<organism evidence="2 3">
    <name type="scientific">Gordonia defluvii</name>
    <dbReference type="NCBI Taxonomy" id="283718"/>
    <lineage>
        <taxon>Bacteria</taxon>
        <taxon>Bacillati</taxon>
        <taxon>Actinomycetota</taxon>
        <taxon>Actinomycetes</taxon>
        <taxon>Mycobacteriales</taxon>
        <taxon>Gordoniaceae</taxon>
        <taxon>Gordonia</taxon>
    </lineage>
</organism>
<dbReference type="CDD" id="cd00093">
    <property type="entry name" value="HTH_XRE"/>
    <property type="match status" value="1"/>
</dbReference>
<proteinExistence type="predicted"/>
<dbReference type="SMART" id="SM00530">
    <property type="entry name" value="HTH_XRE"/>
    <property type="match status" value="1"/>
</dbReference>
<sequence>MGRQQTSVHPAARDALRLLGAQVRAARTLKGWTGDDLASAAGVSRRTITQIEKGAPAVSIGNALSVAAIAGVPLFGTDDPGELALMRARAEERVALLPARVDRARREVDDDGLDF</sequence>
<dbReference type="EMBL" id="BAAAVS010000049">
    <property type="protein sequence ID" value="GAA3043394.1"/>
    <property type="molecule type" value="Genomic_DNA"/>
</dbReference>
<name>A0ABP6LHK5_9ACTN</name>